<evidence type="ECO:0000313" key="5">
    <source>
        <dbReference type="EMBL" id="AVH55396.1"/>
    </source>
</evidence>
<keyword evidence="3" id="KW-0804">Transcription</keyword>
<dbReference type="PANTHER" id="PTHR43537:SF24">
    <property type="entry name" value="GLUCONATE OPERON TRANSCRIPTIONAL REPRESSOR"/>
    <property type="match status" value="1"/>
</dbReference>
<dbReference type="InterPro" id="IPR000524">
    <property type="entry name" value="Tscrpt_reg_HTH_GntR"/>
</dbReference>
<dbReference type="SMART" id="SM00895">
    <property type="entry name" value="FCD"/>
    <property type="match status" value="1"/>
</dbReference>
<dbReference type="InterPro" id="IPR036388">
    <property type="entry name" value="WH-like_DNA-bd_sf"/>
</dbReference>
<accession>A0ABM6SLD2</accession>
<dbReference type="CDD" id="cd07377">
    <property type="entry name" value="WHTH_GntR"/>
    <property type="match status" value="1"/>
</dbReference>
<dbReference type="SMART" id="SM00345">
    <property type="entry name" value="HTH_GNTR"/>
    <property type="match status" value="1"/>
</dbReference>
<dbReference type="PANTHER" id="PTHR43537">
    <property type="entry name" value="TRANSCRIPTIONAL REGULATOR, GNTR FAMILY"/>
    <property type="match status" value="1"/>
</dbReference>
<dbReference type="Gene3D" id="1.10.10.10">
    <property type="entry name" value="Winged helix-like DNA-binding domain superfamily/Winged helix DNA-binding domain"/>
    <property type="match status" value="1"/>
</dbReference>
<dbReference type="EMBL" id="CP026652">
    <property type="protein sequence ID" value="AVH55396.1"/>
    <property type="molecule type" value="Genomic_DNA"/>
</dbReference>
<dbReference type="Proteomes" id="UP000238413">
    <property type="component" value="Chromosome"/>
</dbReference>
<dbReference type="SUPFAM" id="SSF48008">
    <property type="entry name" value="GntR ligand-binding domain-like"/>
    <property type="match status" value="1"/>
</dbReference>
<dbReference type="RefSeq" id="WP_099502850.1">
    <property type="nucleotide sequence ID" value="NZ_CP026652.1"/>
</dbReference>
<dbReference type="Pfam" id="PF07729">
    <property type="entry name" value="FCD"/>
    <property type="match status" value="1"/>
</dbReference>
<dbReference type="Pfam" id="PF00392">
    <property type="entry name" value="GntR"/>
    <property type="match status" value="1"/>
</dbReference>
<protein>
    <submittedName>
        <fullName evidence="5">GntR family transcriptional regulator</fullName>
    </submittedName>
</protein>
<dbReference type="Gene3D" id="1.20.120.530">
    <property type="entry name" value="GntR ligand-binding domain-like"/>
    <property type="match status" value="1"/>
</dbReference>
<evidence type="ECO:0000256" key="1">
    <source>
        <dbReference type="ARBA" id="ARBA00023015"/>
    </source>
</evidence>
<evidence type="ECO:0000256" key="3">
    <source>
        <dbReference type="ARBA" id="ARBA00023163"/>
    </source>
</evidence>
<dbReference type="InterPro" id="IPR036390">
    <property type="entry name" value="WH_DNA-bd_sf"/>
</dbReference>
<dbReference type="InterPro" id="IPR008920">
    <property type="entry name" value="TF_FadR/GntR_C"/>
</dbReference>
<name>A0ABM6SLD2_9ACTN</name>
<keyword evidence="2" id="KW-0238">DNA-binding</keyword>
<dbReference type="InterPro" id="IPR011711">
    <property type="entry name" value="GntR_C"/>
</dbReference>
<keyword evidence="6" id="KW-1185">Reference proteome</keyword>
<dbReference type="SUPFAM" id="SSF46785">
    <property type="entry name" value="Winged helix' DNA-binding domain"/>
    <property type="match status" value="1"/>
</dbReference>
<dbReference type="PROSITE" id="PS50949">
    <property type="entry name" value="HTH_GNTR"/>
    <property type="match status" value="1"/>
</dbReference>
<evidence type="ECO:0000256" key="2">
    <source>
        <dbReference type="ARBA" id="ARBA00023125"/>
    </source>
</evidence>
<gene>
    <name evidence="5" type="ORF">C4B68_05940</name>
</gene>
<evidence type="ECO:0000259" key="4">
    <source>
        <dbReference type="PROSITE" id="PS50949"/>
    </source>
</evidence>
<evidence type="ECO:0000313" key="6">
    <source>
        <dbReference type="Proteomes" id="UP000238413"/>
    </source>
</evidence>
<proteinExistence type="predicted"/>
<reference evidence="5 6" key="1">
    <citation type="submission" date="2018-02" db="EMBL/GenBank/DDBJ databases">
        <title>Complete genome sequence of Streptomyces dengpaensis, the producer of angucyclines.</title>
        <authorList>
            <person name="Yumei L."/>
        </authorList>
    </citation>
    <scope>NUCLEOTIDE SEQUENCE [LARGE SCALE GENOMIC DNA]</scope>
    <source>
        <strain evidence="5 6">XZHG99</strain>
    </source>
</reference>
<keyword evidence="1" id="KW-0805">Transcription regulation</keyword>
<sequence>MSTSRLTRHAAPLRQQITRLLREDILSGTFQPGDALRESALCEAYDVSRTVVREALRQLEAERLVTVVAHHGPVVTVLTPRDIEQIYEVRRALEGLVGELFVARASEQVKKDLQALLIEMETTYLRGTVQTREEANERFYGLLLEGAGNPVLAEDVARVHARVQIFRRYAFIDDERARISFEEFGRIIEAAAVSCDAVAARAACEHHVHGAAALAVEEYRQRLARGLKRLE</sequence>
<organism evidence="5 6">
    <name type="scientific">Streptomyces dengpaensis</name>
    <dbReference type="NCBI Taxonomy" id="2049881"/>
    <lineage>
        <taxon>Bacteria</taxon>
        <taxon>Bacillati</taxon>
        <taxon>Actinomycetota</taxon>
        <taxon>Actinomycetes</taxon>
        <taxon>Kitasatosporales</taxon>
        <taxon>Streptomycetaceae</taxon>
        <taxon>Streptomyces</taxon>
    </lineage>
</organism>
<feature type="domain" description="HTH gntR-type" evidence="4">
    <location>
        <begin position="11"/>
        <end position="78"/>
    </location>
</feature>